<feature type="transmembrane region" description="Helical" evidence="1">
    <location>
        <begin position="77"/>
        <end position="98"/>
    </location>
</feature>
<evidence type="ECO:0000256" key="1">
    <source>
        <dbReference type="SAM" id="Phobius"/>
    </source>
</evidence>
<protein>
    <submittedName>
        <fullName evidence="2">Uncharacterized protein</fullName>
    </submittedName>
</protein>
<organism evidence="2 3">
    <name type="scientific">Methanococcus maripaludis KA1</name>
    <dbReference type="NCBI Taxonomy" id="637914"/>
    <lineage>
        <taxon>Archaea</taxon>
        <taxon>Methanobacteriati</taxon>
        <taxon>Methanobacteriota</taxon>
        <taxon>Methanomada group</taxon>
        <taxon>Methanococci</taxon>
        <taxon>Methanococcales</taxon>
        <taxon>Methanococcaceae</taxon>
        <taxon>Methanococcus</taxon>
    </lineage>
</organism>
<keyword evidence="1" id="KW-0812">Transmembrane</keyword>
<dbReference type="RefSeq" id="WP_146778190.1">
    <property type="nucleotide sequence ID" value="NZ_AP011526.1"/>
</dbReference>
<dbReference type="Proteomes" id="UP000264208">
    <property type="component" value="Chromosome"/>
</dbReference>
<feature type="transmembrane region" description="Helical" evidence="1">
    <location>
        <begin position="38"/>
        <end position="57"/>
    </location>
</feature>
<gene>
    <name evidence="2" type="ORF">MMKA1_08900</name>
</gene>
<evidence type="ECO:0000313" key="3">
    <source>
        <dbReference type="Proteomes" id="UP000264208"/>
    </source>
</evidence>
<evidence type="ECO:0000313" key="2">
    <source>
        <dbReference type="EMBL" id="BAP61007.1"/>
    </source>
</evidence>
<dbReference type="EMBL" id="AP011526">
    <property type="protein sequence ID" value="BAP61007.1"/>
    <property type="molecule type" value="Genomic_DNA"/>
</dbReference>
<reference evidence="2 3" key="1">
    <citation type="submission" date="2009-06" db="EMBL/GenBank/DDBJ databases">
        <title>Molecular Evidence for Microbiologically Influenced Corrosion from genome of Methanogen.</title>
        <authorList>
            <person name="Ito N."/>
            <person name="Tsurumaru H."/>
            <person name="Shimizu A."/>
            <person name="Harada T."/>
            <person name="Hosoyama A."/>
            <person name="Horikawa H."/>
            <person name="Wakai S."/>
            <person name="Sasaki K."/>
            <person name="Nishijima K."/>
            <person name="Ataku H."/>
            <person name="Yamazaki J."/>
            <person name="Mise M."/>
            <person name="Yamazaki S."/>
            <person name="Tanikawa S."/>
            <person name="Harayama S."/>
            <person name="Fujita N."/>
        </authorList>
    </citation>
    <scope>NUCLEOTIDE SEQUENCE [LARGE SCALE GENOMIC DNA]</scope>
    <source>
        <strain evidence="3">KA1 ( NBRC 102054)</strain>
    </source>
</reference>
<feature type="transmembrane region" description="Helical" evidence="1">
    <location>
        <begin position="6"/>
        <end position="26"/>
    </location>
</feature>
<dbReference type="KEGG" id="mmak:MMKA1_08900"/>
<proteinExistence type="predicted"/>
<accession>A0A2Z5PQR3</accession>
<keyword evidence="1" id="KW-0472">Membrane</keyword>
<name>A0A2Z5PQR3_METMI</name>
<dbReference type="AlphaFoldDB" id="A0A2Z5PQR3"/>
<dbReference type="GeneID" id="41279307"/>
<keyword evidence="1" id="KW-1133">Transmembrane helix</keyword>
<sequence>MSTTSILLNIMLVLTFLKITCMLLNVPSWYSDKRSDVIVTLIVWSLLLLSGIASFVFQDILNIILSNFEWFKSMSFGNQLVITEIPALFLTYVFAVFTKNAAIKYSLKRGWIIKLESKRRITRSYAKKGDK</sequence>